<name>A0AA87MP60_9LEPT</name>
<organism evidence="1 2">
    <name type="scientific">Leptospira mayottensis 200901122</name>
    <dbReference type="NCBI Taxonomy" id="1193010"/>
    <lineage>
        <taxon>Bacteria</taxon>
        <taxon>Pseudomonadati</taxon>
        <taxon>Spirochaetota</taxon>
        <taxon>Spirochaetia</taxon>
        <taxon>Leptospirales</taxon>
        <taxon>Leptospiraceae</taxon>
        <taxon>Leptospira</taxon>
    </lineage>
</organism>
<sequence>MLCSYCVFEGIQDIFLSFKTNSLKKQREVTLQSILKI</sequence>
<evidence type="ECO:0000313" key="2">
    <source>
        <dbReference type="Proteomes" id="UP000001343"/>
    </source>
</evidence>
<dbReference type="AlphaFoldDB" id="A0AA87MP60"/>
<reference evidence="1 2" key="1">
    <citation type="journal article" date="2014" name="Int. J. Syst. Evol. Microbiol.">
        <title>Leptospira mayottensis sp. nov., a pathogenic species of the genus Leptospira isolated from humans.</title>
        <authorList>
            <person name="Bourhy P."/>
            <person name="Collet L."/>
            <person name="Brisse S."/>
            <person name="Picardeau M."/>
        </authorList>
    </citation>
    <scope>NUCLEOTIDE SEQUENCE [LARGE SCALE GENOMIC DNA]</scope>
    <source>
        <strain evidence="1 2">200901122</strain>
    </source>
</reference>
<dbReference type="Proteomes" id="UP000001343">
    <property type="component" value="Unassembled WGS sequence"/>
</dbReference>
<dbReference type="EMBL" id="AKWM02000041">
    <property type="protein sequence ID" value="EKR99977.1"/>
    <property type="molecule type" value="Genomic_DNA"/>
</dbReference>
<proteinExistence type="predicted"/>
<comment type="caution">
    <text evidence="1">The sequence shown here is derived from an EMBL/GenBank/DDBJ whole genome shotgun (WGS) entry which is preliminary data.</text>
</comment>
<gene>
    <name evidence="1" type="ORF">LEP1GSC125_3066</name>
</gene>
<accession>A0AA87MP60</accession>
<evidence type="ECO:0000313" key="1">
    <source>
        <dbReference type="EMBL" id="EKR99977.1"/>
    </source>
</evidence>
<protein>
    <submittedName>
        <fullName evidence="1">Uncharacterized protein</fullName>
    </submittedName>
</protein>